<dbReference type="Gene3D" id="2.40.320.10">
    <property type="entry name" value="Hypothetical Protein Pfu-838710-001"/>
    <property type="match status" value="1"/>
</dbReference>
<evidence type="ECO:0000259" key="1">
    <source>
        <dbReference type="SMART" id="SM01118"/>
    </source>
</evidence>
<dbReference type="SUPFAM" id="SSF55154">
    <property type="entry name" value="CYTH-like phosphatases"/>
    <property type="match status" value="1"/>
</dbReference>
<dbReference type="Proteomes" id="UP001203852">
    <property type="component" value="Unassembled WGS sequence"/>
</dbReference>
<comment type="caution">
    <text evidence="2">The sequence shown here is derived from an EMBL/GenBank/DDBJ whole genome shotgun (WGS) entry which is preliminary data.</text>
</comment>
<sequence>MLLEVERKFCPSAAGLITCNAGSPPFRQILRHRRQVFRDVYYDHGRFLRNAGVWLRRRNKRWEAKLKVGGDYKYSQFQEVKGKTAIDAAIAKHLQGLISRTGPRHLDLPLFLGACRIEPVADIETMRDSWTADDEYTIVIDTTDFGHTVGEVELEHNHPELVQEDAKNDMLKQMDQKIAVFMQRYAWAFPSGQCKGKLTAFFEWKNRATEQKPFE</sequence>
<dbReference type="SMART" id="SM01118">
    <property type="entry name" value="CYTH"/>
    <property type="match status" value="1"/>
</dbReference>
<proteinExistence type="predicted"/>
<organism evidence="2 3">
    <name type="scientific">Exophiala viscosa</name>
    <dbReference type="NCBI Taxonomy" id="2486360"/>
    <lineage>
        <taxon>Eukaryota</taxon>
        <taxon>Fungi</taxon>
        <taxon>Dikarya</taxon>
        <taxon>Ascomycota</taxon>
        <taxon>Pezizomycotina</taxon>
        <taxon>Eurotiomycetes</taxon>
        <taxon>Chaetothyriomycetidae</taxon>
        <taxon>Chaetothyriales</taxon>
        <taxon>Herpotrichiellaceae</taxon>
        <taxon>Exophiala</taxon>
    </lineage>
</organism>
<protein>
    <submittedName>
        <fullName evidence="2">CYTH-like domain-containing protein</fullName>
    </submittedName>
</protein>
<evidence type="ECO:0000313" key="2">
    <source>
        <dbReference type="EMBL" id="KAI1609321.1"/>
    </source>
</evidence>
<evidence type="ECO:0000313" key="3">
    <source>
        <dbReference type="Proteomes" id="UP001203852"/>
    </source>
</evidence>
<dbReference type="EMBL" id="MU404360">
    <property type="protein sequence ID" value="KAI1609321.1"/>
    <property type="molecule type" value="Genomic_DNA"/>
</dbReference>
<dbReference type="PANTHER" id="PTHR14586:SF1">
    <property type="entry name" value="THIAMINE-TRIPHOSPHATASE"/>
    <property type="match status" value="1"/>
</dbReference>
<accession>A0AAN6I9N8</accession>
<dbReference type="InterPro" id="IPR039582">
    <property type="entry name" value="THTPA"/>
</dbReference>
<dbReference type="PANTHER" id="PTHR14586">
    <property type="entry name" value="THIAMINE-TRIPHOSPHATASE"/>
    <property type="match status" value="1"/>
</dbReference>
<feature type="domain" description="CYTH" evidence="1">
    <location>
        <begin position="2"/>
        <end position="185"/>
    </location>
</feature>
<dbReference type="InterPro" id="IPR023577">
    <property type="entry name" value="CYTH_domain"/>
</dbReference>
<gene>
    <name evidence="2" type="ORF">EDD36DRAFT_66885</name>
</gene>
<reference evidence="2" key="1">
    <citation type="journal article" date="2022" name="bioRxiv">
        <title>Deciphering the potential niche of two novel black yeast fungi from a biological soil crust based on their genomes, phenotypes, and melanin regulation.</title>
        <authorList>
            <consortium name="DOE Joint Genome Institute"/>
            <person name="Carr E.C."/>
            <person name="Barton Q."/>
            <person name="Grambo S."/>
            <person name="Sullivan M."/>
            <person name="Renfro C.M."/>
            <person name="Kuo A."/>
            <person name="Pangilinan J."/>
            <person name="Lipzen A."/>
            <person name="Keymanesh K."/>
            <person name="Savage E."/>
            <person name="Barry K."/>
            <person name="Grigoriev I.V."/>
            <person name="Riekhof W.R."/>
            <person name="Harris S.S."/>
        </authorList>
    </citation>
    <scope>NUCLEOTIDE SEQUENCE</scope>
    <source>
        <strain evidence="2">JF 03-4F</strain>
    </source>
</reference>
<dbReference type="InterPro" id="IPR033469">
    <property type="entry name" value="CYTH-like_dom_sf"/>
</dbReference>
<name>A0AAN6I9N8_9EURO</name>
<keyword evidence="3" id="KW-1185">Reference proteome</keyword>
<dbReference type="Pfam" id="PF01928">
    <property type="entry name" value="CYTH"/>
    <property type="match status" value="1"/>
</dbReference>
<dbReference type="AlphaFoldDB" id="A0AAN6I9N8"/>
<dbReference type="GO" id="GO:0050333">
    <property type="term" value="F:thiamine triphosphate phosphatase activity"/>
    <property type="evidence" value="ECO:0007669"/>
    <property type="project" value="InterPro"/>
</dbReference>
<dbReference type="GO" id="GO:0042357">
    <property type="term" value="P:thiamine diphosphate metabolic process"/>
    <property type="evidence" value="ECO:0007669"/>
    <property type="project" value="TreeGrafter"/>
</dbReference>
<dbReference type="GO" id="GO:0000287">
    <property type="term" value="F:magnesium ion binding"/>
    <property type="evidence" value="ECO:0007669"/>
    <property type="project" value="TreeGrafter"/>
</dbReference>